<evidence type="ECO:0000313" key="7">
    <source>
        <dbReference type="EMBL" id="ERS98814.1"/>
    </source>
</evidence>
<feature type="domain" description="Zn(2)-C6 fungal-type" evidence="6">
    <location>
        <begin position="26"/>
        <end position="56"/>
    </location>
</feature>
<dbReference type="Proteomes" id="UP000018087">
    <property type="component" value="Unassembled WGS sequence"/>
</dbReference>
<organism evidence="7 8">
    <name type="scientific">Sporothrix schenckii (strain ATCC 58251 / de Perez 2211183)</name>
    <name type="common">Rose-picker's disease fungus</name>
    <dbReference type="NCBI Taxonomy" id="1391915"/>
    <lineage>
        <taxon>Eukaryota</taxon>
        <taxon>Fungi</taxon>
        <taxon>Dikarya</taxon>
        <taxon>Ascomycota</taxon>
        <taxon>Pezizomycotina</taxon>
        <taxon>Sordariomycetes</taxon>
        <taxon>Sordariomycetidae</taxon>
        <taxon>Ophiostomatales</taxon>
        <taxon>Ophiostomataceae</taxon>
        <taxon>Sporothrix</taxon>
    </lineage>
</organism>
<reference evidence="8" key="1">
    <citation type="journal article" date="2014" name="Genome Announc.">
        <title>Genome sequence of the pathogenic fungus Sporothrix schenckii (ATCC 58251).</title>
        <authorList>
            <person name="Cuomo C.A."/>
            <person name="Rodriguez-Del Valle N."/>
            <person name="Perez-Sanchez L."/>
            <person name="Abouelleil A."/>
            <person name="Goldberg J."/>
            <person name="Young S."/>
            <person name="Zeng Q."/>
            <person name="Birren B.W."/>
        </authorList>
    </citation>
    <scope>NUCLEOTIDE SEQUENCE [LARGE SCALE GENOMIC DNA]</scope>
    <source>
        <strain evidence="8">ATCC 58251 / de Perez 2211183</strain>
    </source>
</reference>
<feature type="region of interest" description="Disordered" evidence="5">
    <location>
        <begin position="721"/>
        <end position="745"/>
    </location>
</feature>
<evidence type="ECO:0000256" key="1">
    <source>
        <dbReference type="ARBA" id="ARBA00022723"/>
    </source>
</evidence>
<dbReference type="GO" id="GO:0000981">
    <property type="term" value="F:DNA-binding transcription factor activity, RNA polymerase II-specific"/>
    <property type="evidence" value="ECO:0007669"/>
    <property type="project" value="InterPro"/>
</dbReference>
<dbReference type="Pfam" id="PF04082">
    <property type="entry name" value="Fungal_trans"/>
    <property type="match status" value="1"/>
</dbReference>
<dbReference type="PANTHER" id="PTHR47424:SF6">
    <property type="entry name" value="PROLINE UTILIZATION TRANS-ACTIVATOR"/>
    <property type="match status" value="1"/>
</dbReference>
<dbReference type="PROSITE" id="PS00463">
    <property type="entry name" value="ZN2_CY6_FUNGAL_1"/>
    <property type="match status" value="1"/>
</dbReference>
<dbReference type="Pfam" id="PF00172">
    <property type="entry name" value="Zn_clus"/>
    <property type="match status" value="1"/>
</dbReference>
<dbReference type="PANTHER" id="PTHR47424">
    <property type="entry name" value="REGULATORY PROTEIN GAL4"/>
    <property type="match status" value="1"/>
</dbReference>
<name>U7PVM9_SPOS1</name>
<dbReference type="CDD" id="cd12148">
    <property type="entry name" value="fungal_TF_MHR"/>
    <property type="match status" value="1"/>
</dbReference>
<dbReference type="eggNOG" id="ENOG502QTA0">
    <property type="taxonomic scope" value="Eukaryota"/>
</dbReference>
<dbReference type="EMBL" id="KI440845">
    <property type="protein sequence ID" value="ERS98814.1"/>
    <property type="molecule type" value="Genomic_DNA"/>
</dbReference>
<keyword evidence="1" id="KW-0479">Metal-binding</keyword>
<dbReference type="SUPFAM" id="SSF57701">
    <property type="entry name" value="Zn2/Cys6 DNA-binding domain"/>
    <property type="match status" value="1"/>
</dbReference>
<dbReference type="InterPro" id="IPR036864">
    <property type="entry name" value="Zn2-C6_fun-type_DNA-bd_sf"/>
</dbReference>
<dbReference type="GO" id="GO:0006351">
    <property type="term" value="P:DNA-templated transcription"/>
    <property type="evidence" value="ECO:0007669"/>
    <property type="project" value="InterPro"/>
</dbReference>
<dbReference type="Gene3D" id="4.10.240.10">
    <property type="entry name" value="Zn(2)-C6 fungal-type DNA-binding domain"/>
    <property type="match status" value="1"/>
</dbReference>
<keyword evidence="8" id="KW-1185">Reference proteome</keyword>
<dbReference type="HOGENOM" id="CLU_006926_4_1_1"/>
<protein>
    <recommendedName>
        <fullName evidence="6">Zn(2)-C6 fungal-type domain-containing protein</fullName>
    </recommendedName>
</protein>
<gene>
    <name evidence="7" type="ORF">HMPREF1624_04004</name>
</gene>
<dbReference type="InterPro" id="IPR001138">
    <property type="entry name" value="Zn2Cys6_DnaBD"/>
</dbReference>
<dbReference type="PROSITE" id="PS50048">
    <property type="entry name" value="ZN2_CY6_FUNGAL_2"/>
    <property type="match status" value="1"/>
</dbReference>
<accession>U7PVM9</accession>
<evidence type="ECO:0000256" key="3">
    <source>
        <dbReference type="ARBA" id="ARBA00023163"/>
    </source>
</evidence>
<feature type="region of interest" description="Disordered" evidence="5">
    <location>
        <begin position="166"/>
        <end position="202"/>
    </location>
</feature>
<evidence type="ECO:0000256" key="4">
    <source>
        <dbReference type="ARBA" id="ARBA00023242"/>
    </source>
</evidence>
<feature type="compositionally biased region" description="Acidic residues" evidence="5">
    <location>
        <begin position="113"/>
        <end position="134"/>
    </location>
</feature>
<dbReference type="GO" id="GO:0003677">
    <property type="term" value="F:DNA binding"/>
    <property type="evidence" value="ECO:0007669"/>
    <property type="project" value="InterPro"/>
</dbReference>
<sequence>MVRARKPSAAPVRRARVPPPDPKPRACRECKRQKIFCSKDKPKCERCQAKGLECDYRGAKIIPVNEEKLRHLKAKLRRYEEIFQSLPPEVLSSLPHGLMPLKSMADDNVIEDKEEDGEDDDDGLSDVPDAEDNLPDQFKQMSIYLRASRGSADHFFQVATKLSGLRGGEGPGSRVGVRQNSTHNHDGHDRDDEETNDDHGLEQTPVFYDPGMLPSRKSAKELSHSIVDALPPIKDTARNYFRAQHMYIGTIFAFSDPETFERQLELAYEGPQALKAVSDYENDDDTRVCLTYAKIFMILALGRLYSVNRTTTSRDAVAPSNTDDPDDANDRPPGFGFFARALALLPDVHEPGSILGVETLAYVGYFLQNMNRRDAAYLYIGIALRMAISLGLHQEVPSSASSPALSPADREHRRRVWWSIYSLDRILSLKSGHPIAILDEDIGVDMPKPLPGEPADSPVVILRCYTELSRILGDITTLIYRRTSLPPNAASTTTQPAAAVLSPSARRHVHTQMLSGSSLLTTVHGILRSLDQWEAALPRALRLDPDRNTTLSRESISMYMHYYQCINMTARPLLFHVVQKRIAAIRAAADPTAEKERDWQTGLAPKTVAVIHACVAAARNTVRIMSKAAGYNMVATYGYMDGEHAFSAAIVLALVYTAFPTNAQTVEAMAKGLALLRRMGDLGNGYVAARYEQLTRLRTILGPSAGATTTATTTATKIANSKEKEIGKAPLQHTSSDRPQDMLQSPLQSPPLPVFPEVAETAIPYIPDVNTYGVSESSYQHLQYPQYVDPQNHRNETGQQEHAQHPQQTYNPQAQHQPLPPALPDLDFDFDLNDSSFFNHYNTLNNFDPAAMDLDALGLIFDSDTTMFINESIEDTQESMDDNGSSVAK</sequence>
<dbReference type="CDD" id="cd00067">
    <property type="entry name" value="GAL4"/>
    <property type="match status" value="1"/>
</dbReference>
<keyword evidence="2" id="KW-0805">Transcription regulation</keyword>
<feature type="region of interest" description="Disordered" evidence="5">
    <location>
        <begin position="1"/>
        <end position="24"/>
    </location>
</feature>
<dbReference type="AlphaFoldDB" id="U7PVM9"/>
<evidence type="ECO:0000256" key="5">
    <source>
        <dbReference type="SAM" id="MobiDB-lite"/>
    </source>
</evidence>
<evidence type="ECO:0000313" key="8">
    <source>
        <dbReference type="Proteomes" id="UP000018087"/>
    </source>
</evidence>
<dbReference type="OrthoDB" id="3266505at2759"/>
<keyword evidence="3" id="KW-0804">Transcription</keyword>
<feature type="compositionally biased region" description="Polar residues" evidence="5">
    <location>
        <begin position="797"/>
        <end position="813"/>
    </location>
</feature>
<feature type="region of interest" description="Disordered" evidence="5">
    <location>
        <begin position="789"/>
        <end position="816"/>
    </location>
</feature>
<dbReference type="STRING" id="1391915.U7PVM9"/>
<dbReference type="GO" id="GO:0008270">
    <property type="term" value="F:zinc ion binding"/>
    <property type="evidence" value="ECO:0007669"/>
    <property type="project" value="InterPro"/>
</dbReference>
<feature type="region of interest" description="Disordered" evidence="5">
    <location>
        <begin position="113"/>
        <end position="135"/>
    </location>
</feature>
<dbReference type="InterPro" id="IPR007219">
    <property type="entry name" value="XnlR_reg_dom"/>
</dbReference>
<keyword evidence="4" id="KW-0539">Nucleus</keyword>
<dbReference type="SMART" id="SM00906">
    <property type="entry name" value="Fungal_trans"/>
    <property type="match status" value="1"/>
</dbReference>
<evidence type="ECO:0000259" key="6">
    <source>
        <dbReference type="PROSITE" id="PS50048"/>
    </source>
</evidence>
<evidence type="ECO:0000256" key="2">
    <source>
        <dbReference type="ARBA" id="ARBA00023015"/>
    </source>
</evidence>
<dbReference type="InterPro" id="IPR051127">
    <property type="entry name" value="Fungal_SecMet_Regulators"/>
</dbReference>
<proteinExistence type="predicted"/>